<keyword evidence="4" id="KW-0552">Olfaction</keyword>
<evidence type="ECO:0000256" key="6">
    <source>
        <dbReference type="ARBA" id="ARBA00023136"/>
    </source>
</evidence>
<dbReference type="VEuPathDB" id="VectorBase:RPRC006569"/>
<dbReference type="AlphaFoldDB" id="T1HR99"/>
<protein>
    <submittedName>
        <fullName evidence="9">Uncharacterized protein</fullName>
    </submittedName>
</protein>
<dbReference type="Pfam" id="PF02949">
    <property type="entry name" value="7tm_6"/>
    <property type="match status" value="1"/>
</dbReference>
<evidence type="ECO:0000313" key="9">
    <source>
        <dbReference type="EnsemblMetazoa" id="RPRC006569-PA"/>
    </source>
</evidence>
<keyword evidence="10" id="KW-1185">Reference proteome</keyword>
<name>T1HR99_RHOPR</name>
<dbReference type="GO" id="GO:0005549">
    <property type="term" value="F:odorant binding"/>
    <property type="evidence" value="ECO:0007669"/>
    <property type="project" value="InterPro"/>
</dbReference>
<dbReference type="GO" id="GO:0007165">
    <property type="term" value="P:signal transduction"/>
    <property type="evidence" value="ECO:0007669"/>
    <property type="project" value="UniProtKB-KW"/>
</dbReference>
<sequence>MGQTLIDLHMNIRQEVYSIDWYRYSTNISTSLIIIQQICLRDLIFKGPFGLSATMETFADPCA</sequence>
<evidence type="ECO:0000256" key="8">
    <source>
        <dbReference type="ARBA" id="ARBA00023224"/>
    </source>
</evidence>
<evidence type="ECO:0000313" key="10">
    <source>
        <dbReference type="Proteomes" id="UP000015103"/>
    </source>
</evidence>
<keyword evidence="7" id="KW-0675">Receptor</keyword>
<organism evidence="9 10">
    <name type="scientific">Rhodnius prolixus</name>
    <name type="common">Triatomid bug</name>
    <dbReference type="NCBI Taxonomy" id="13249"/>
    <lineage>
        <taxon>Eukaryota</taxon>
        <taxon>Metazoa</taxon>
        <taxon>Ecdysozoa</taxon>
        <taxon>Arthropoda</taxon>
        <taxon>Hexapoda</taxon>
        <taxon>Insecta</taxon>
        <taxon>Pterygota</taxon>
        <taxon>Neoptera</taxon>
        <taxon>Paraneoptera</taxon>
        <taxon>Hemiptera</taxon>
        <taxon>Heteroptera</taxon>
        <taxon>Panheteroptera</taxon>
        <taxon>Cimicomorpha</taxon>
        <taxon>Reduviidae</taxon>
        <taxon>Triatominae</taxon>
        <taxon>Rhodnius</taxon>
    </lineage>
</organism>
<dbReference type="InterPro" id="IPR004117">
    <property type="entry name" value="7tm6_olfct_rcpt"/>
</dbReference>
<accession>T1HR99</accession>
<comment type="subcellular location">
    <subcellularLocation>
        <location evidence="1">Membrane</location>
        <topology evidence="1">Multi-pass membrane protein</topology>
    </subcellularLocation>
</comment>
<keyword evidence="6" id="KW-0472">Membrane</keyword>
<dbReference type="Proteomes" id="UP000015103">
    <property type="component" value="Unassembled WGS sequence"/>
</dbReference>
<dbReference type="HOGENOM" id="CLU_2888539_0_0_1"/>
<evidence type="ECO:0000256" key="1">
    <source>
        <dbReference type="ARBA" id="ARBA00004141"/>
    </source>
</evidence>
<dbReference type="GO" id="GO:0016020">
    <property type="term" value="C:membrane"/>
    <property type="evidence" value="ECO:0007669"/>
    <property type="project" value="UniProtKB-SubCell"/>
</dbReference>
<evidence type="ECO:0000256" key="2">
    <source>
        <dbReference type="ARBA" id="ARBA00022606"/>
    </source>
</evidence>
<proteinExistence type="predicted"/>
<keyword evidence="2" id="KW-0716">Sensory transduction</keyword>
<evidence type="ECO:0000256" key="7">
    <source>
        <dbReference type="ARBA" id="ARBA00023170"/>
    </source>
</evidence>
<dbReference type="GO" id="GO:0004984">
    <property type="term" value="F:olfactory receptor activity"/>
    <property type="evidence" value="ECO:0007669"/>
    <property type="project" value="InterPro"/>
</dbReference>
<keyword evidence="5" id="KW-1133">Transmembrane helix</keyword>
<dbReference type="EnsemblMetazoa" id="RPRC006569-RA">
    <property type="protein sequence ID" value="RPRC006569-PA"/>
    <property type="gene ID" value="RPRC006569"/>
</dbReference>
<reference evidence="9" key="1">
    <citation type="submission" date="2015-05" db="UniProtKB">
        <authorList>
            <consortium name="EnsemblMetazoa"/>
        </authorList>
    </citation>
    <scope>IDENTIFICATION</scope>
</reference>
<dbReference type="InParanoid" id="T1HR99"/>
<dbReference type="EMBL" id="ACPB03020894">
    <property type="status" value="NOT_ANNOTATED_CDS"/>
    <property type="molecule type" value="Genomic_DNA"/>
</dbReference>
<keyword evidence="3" id="KW-0812">Transmembrane</keyword>
<evidence type="ECO:0000256" key="4">
    <source>
        <dbReference type="ARBA" id="ARBA00022725"/>
    </source>
</evidence>
<keyword evidence="8" id="KW-0807">Transducer</keyword>
<evidence type="ECO:0000256" key="3">
    <source>
        <dbReference type="ARBA" id="ARBA00022692"/>
    </source>
</evidence>
<evidence type="ECO:0000256" key="5">
    <source>
        <dbReference type="ARBA" id="ARBA00022989"/>
    </source>
</evidence>